<keyword evidence="4" id="KW-1185">Reference proteome</keyword>
<dbReference type="GO" id="GO:0016491">
    <property type="term" value="F:oxidoreductase activity"/>
    <property type="evidence" value="ECO:0007669"/>
    <property type="project" value="UniProtKB-KW"/>
</dbReference>
<dbReference type="Gene3D" id="3.40.50.720">
    <property type="entry name" value="NAD(P)-binding Rossmann-like Domain"/>
    <property type="match status" value="1"/>
</dbReference>
<evidence type="ECO:0000256" key="1">
    <source>
        <dbReference type="ARBA" id="ARBA00006484"/>
    </source>
</evidence>
<dbReference type="PANTHER" id="PTHR43639">
    <property type="entry name" value="OXIDOREDUCTASE, SHORT-CHAIN DEHYDROGENASE/REDUCTASE FAMILY (AFU_ORTHOLOGUE AFUA_5G02870)"/>
    <property type="match status" value="1"/>
</dbReference>
<dbReference type="InterPro" id="IPR002347">
    <property type="entry name" value="SDR_fam"/>
</dbReference>
<organism evidence="3 4">
    <name type="scientific">Candidatus Chloroploca asiatica</name>
    <dbReference type="NCBI Taxonomy" id="1506545"/>
    <lineage>
        <taxon>Bacteria</taxon>
        <taxon>Bacillati</taxon>
        <taxon>Chloroflexota</taxon>
        <taxon>Chloroflexia</taxon>
        <taxon>Chloroflexales</taxon>
        <taxon>Chloroflexineae</taxon>
        <taxon>Oscillochloridaceae</taxon>
        <taxon>Candidatus Chloroploca</taxon>
    </lineage>
</organism>
<dbReference type="PRINTS" id="PR00081">
    <property type="entry name" value="GDHRDH"/>
</dbReference>
<reference evidence="3 4" key="1">
    <citation type="submission" date="2016-05" db="EMBL/GenBank/DDBJ databases">
        <authorList>
            <person name="Lavstsen T."/>
            <person name="Jespersen J.S."/>
        </authorList>
    </citation>
    <scope>NUCLEOTIDE SEQUENCE [LARGE SCALE GENOMIC DNA]</scope>
    <source>
        <strain evidence="3 4">B7-9</strain>
    </source>
</reference>
<comment type="caution">
    <text evidence="3">The sequence shown here is derived from an EMBL/GenBank/DDBJ whole genome shotgun (WGS) entry which is preliminary data.</text>
</comment>
<dbReference type="SUPFAM" id="SSF51735">
    <property type="entry name" value="NAD(P)-binding Rossmann-fold domains"/>
    <property type="match status" value="1"/>
</dbReference>
<keyword evidence="2" id="KW-0560">Oxidoreductase</keyword>
<protein>
    <submittedName>
        <fullName evidence="3">Short-chain dehydrogenase</fullName>
    </submittedName>
</protein>
<dbReference type="Proteomes" id="UP000220922">
    <property type="component" value="Unassembled WGS sequence"/>
</dbReference>
<dbReference type="EMBL" id="LYXE01000063">
    <property type="protein sequence ID" value="PDV99653.1"/>
    <property type="molecule type" value="Genomic_DNA"/>
</dbReference>
<gene>
    <name evidence="3" type="ORF">A9Q02_00050</name>
</gene>
<evidence type="ECO:0000313" key="4">
    <source>
        <dbReference type="Proteomes" id="UP000220922"/>
    </source>
</evidence>
<dbReference type="RefSeq" id="WP_097651420.1">
    <property type="nucleotide sequence ID" value="NZ_LYXE01000063.1"/>
</dbReference>
<name>A0A2H3LB63_9CHLR</name>
<dbReference type="InterPro" id="IPR036291">
    <property type="entry name" value="NAD(P)-bd_dom_sf"/>
</dbReference>
<dbReference type="OrthoDB" id="9790146at2"/>
<dbReference type="AlphaFoldDB" id="A0A2H3LB63"/>
<sequence length="257" mass="27265">MSTEPSSRPAALVTGGAIRLGRAIALALAGAGYDIVVHYGRSSEAAEATATEIRALGVQCHLAPLDLADVTAIPDYMAAVHAAMPNLRVLVNSASAYTQATIANTTAAIFDQQFQVNLRAPFFLTQAFAAQVEQGSVINIIDNKLAFNQYEYAAYLLAKKTLVEFTRMAALEFAPRITVNGVAPGVVLPAGTRSPEYVAWRIQGIPLHRQGTTDDITGAILYLLGSRFITGQVLTVDGGEGLTNIGQNAAQFDQDKV</sequence>
<accession>A0A2H3LB63</accession>
<proteinExistence type="inferred from homology"/>
<comment type="similarity">
    <text evidence="1">Belongs to the short-chain dehydrogenases/reductases (SDR) family.</text>
</comment>
<evidence type="ECO:0000313" key="3">
    <source>
        <dbReference type="EMBL" id="PDV99653.1"/>
    </source>
</evidence>
<dbReference type="PANTHER" id="PTHR43639:SF1">
    <property type="entry name" value="SHORT-CHAIN DEHYDROGENASE_REDUCTASE FAMILY PROTEIN"/>
    <property type="match status" value="1"/>
</dbReference>
<evidence type="ECO:0000256" key="2">
    <source>
        <dbReference type="ARBA" id="ARBA00023002"/>
    </source>
</evidence>
<dbReference type="Pfam" id="PF13561">
    <property type="entry name" value="adh_short_C2"/>
    <property type="match status" value="1"/>
</dbReference>